<keyword evidence="3" id="KW-0964">Secreted</keyword>
<dbReference type="PANTHER" id="PTHR10009">
    <property type="entry name" value="PROTEIN YELLOW-RELATED"/>
    <property type="match status" value="1"/>
</dbReference>
<dbReference type="InterPro" id="IPR011042">
    <property type="entry name" value="6-blade_b-propeller_TolB-like"/>
</dbReference>
<evidence type="ECO:0000256" key="2">
    <source>
        <dbReference type="ARBA" id="ARBA00009127"/>
    </source>
</evidence>
<dbReference type="Gene3D" id="2.120.10.30">
    <property type="entry name" value="TolB, C-terminal domain"/>
    <property type="match status" value="1"/>
</dbReference>
<evidence type="ECO:0000256" key="4">
    <source>
        <dbReference type="ARBA" id="ARBA00022729"/>
    </source>
</evidence>
<name>A0AAU9FLE0_DROMD</name>
<comment type="similarity">
    <text evidence="2">Belongs to the major royal jelly protein family.</text>
</comment>
<dbReference type="InterPro" id="IPR017996">
    <property type="entry name" value="MRJP/yellow-related"/>
</dbReference>
<proteinExistence type="inferred from homology"/>
<dbReference type="EMBL" id="AP029265">
    <property type="protein sequence ID" value="BFF96447.1"/>
    <property type="molecule type" value="Genomic_DNA"/>
</dbReference>
<protein>
    <recommendedName>
        <fullName evidence="8">Yellow-k</fullName>
    </recommendedName>
</protein>
<gene>
    <name evidence="6" type="ORF">DMAD_05092</name>
</gene>
<evidence type="ECO:0000313" key="6">
    <source>
        <dbReference type="EMBL" id="BFF96447.1"/>
    </source>
</evidence>
<evidence type="ECO:0000256" key="1">
    <source>
        <dbReference type="ARBA" id="ARBA00004613"/>
    </source>
</evidence>
<dbReference type="AlphaFoldDB" id="A0AAU9FLE0"/>
<dbReference type="PANTHER" id="PTHR10009:SF7">
    <property type="entry name" value="GH10609P-RELATED"/>
    <property type="match status" value="1"/>
</dbReference>
<evidence type="ECO:0000313" key="7">
    <source>
        <dbReference type="Proteomes" id="UP001500889"/>
    </source>
</evidence>
<keyword evidence="7" id="KW-1185">Reference proteome</keyword>
<comment type="subcellular location">
    <subcellularLocation>
        <location evidence="1">Secreted</location>
    </subcellularLocation>
</comment>
<evidence type="ECO:0000256" key="5">
    <source>
        <dbReference type="ARBA" id="ARBA00023180"/>
    </source>
</evidence>
<keyword evidence="4" id="KW-0732">Signal</keyword>
<dbReference type="GO" id="GO:0005576">
    <property type="term" value="C:extracellular region"/>
    <property type="evidence" value="ECO:0007669"/>
    <property type="project" value="UniProtKB-SubCell"/>
</dbReference>
<dbReference type="Proteomes" id="UP001500889">
    <property type="component" value="Chromosome J"/>
</dbReference>
<keyword evidence="5" id="KW-0325">Glycoprotein</keyword>
<sequence>MFFIKPNTSSSVVYSLHSKMVTQIVPFVLLVIAQATPNASWRLLTKTGFNESSYSVRHLSMHYSRVFLSISVKGNDSPTLIETQWQVSHFPMTTVIFPHRNIHANGAHSDCTLLQQAHWSQVDGLSRLWVMDIGWPDSRCPPRLFVFDLIRNNAELLRIDCGQHIDFNDTQSLVVRFGPKAKSSKLERHIYFILGHGPHILTYDILEQTWKSRSLKSHKYESMQQSFPIKPIDFTFGLQGELIVADEDGGIYSSLDSLKWEDSSELSSSSLKSHIQLTPLGTLLGNGRSMIMDSLGTLYYVIPKFGAVVRCVQLANITAEGNEIIYMTSKNLQQIFFGNNGAVWVLSDRVLKTQHMCFPGMLYNDVF</sequence>
<evidence type="ECO:0000256" key="3">
    <source>
        <dbReference type="ARBA" id="ARBA00022525"/>
    </source>
</evidence>
<reference evidence="6 7" key="1">
    <citation type="submission" date="2024-02" db="EMBL/GenBank/DDBJ databases">
        <title>A chromosome-level genome assembly of Drosophila madeirensis, a fruit fly species endemic to Madeira island.</title>
        <authorList>
            <person name="Tomihara K."/>
            <person name="Llopart A."/>
            <person name="Yamamoto D."/>
        </authorList>
    </citation>
    <scope>NUCLEOTIDE SEQUENCE [LARGE SCALE GENOMIC DNA]</scope>
    <source>
        <strain evidence="6 7">RF1</strain>
    </source>
</reference>
<organism evidence="6 7">
    <name type="scientific">Drosophila madeirensis</name>
    <name type="common">Fruit fly</name>
    <dbReference type="NCBI Taxonomy" id="30013"/>
    <lineage>
        <taxon>Eukaryota</taxon>
        <taxon>Metazoa</taxon>
        <taxon>Ecdysozoa</taxon>
        <taxon>Arthropoda</taxon>
        <taxon>Hexapoda</taxon>
        <taxon>Insecta</taxon>
        <taxon>Pterygota</taxon>
        <taxon>Neoptera</taxon>
        <taxon>Endopterygota</taxon>
        <taxon>Diptera</taxon>
        <taxon>Brachycera</taxon>
        <taxon>Muscomorpha</taxon>
        <taxon>Ephydroidea</taxon>
        <taxon>Drosophilidae</taxon>
        <taxon>Drosophila</taxon>
        <taxon>Sophophora</taxon>
    </lineage>
</organism>
<evidence type="ECO:0008006" key="8">
    <source>
        <dbReference type="Google" id="ProtNLM"/>
    </source>
</evidence>
<accession>A0AAU9FLE0</accession>